<dbReference type="CDD" id="cd03017">
    <property type="entry name" value="PRX_BCP"/>
    <property type="match status" value="1"/>
</dbReference>
<proteinExistence type="inferred from homology"/>
<dbReference type="InterPro" id="IPR024706">
    <property type="entry name" value="Peroxiredoxin_AhpC-typ"/>
</dbReference>
<evidence type="ECO:0000256" key="4">
    <source>
        <dbReference type="ARBA" id="ARBA00022559"/>
    </source>
</evidence>
<dbReference type="InterPro" id="IPR050924">
    <property type="entry name" value="Peroxiredoxin_BCP/PrxQ"/>
</dbReference>
<evidence type="ECO:0000313" key="15">
    <source>
        <dbReference type="EMBL" id="SIS69022.1"/>
    </source>
</evidence>
<evidence type="ECO:0000256" key="10">
    <source>
        <dbReference type="ARBA" id="ARBA00038489"/>
    </source>
</evidence>
<dbReference type="FunFam" id="3.40.30.10:FF:000007">
    <property type="entry name" value="Thioredoxin-dependent thiol peroxidase"/>
    <property type="match status" value="1"/>
</dbReference>
<comment type="subunit">
    <text evidence="2">Monomer.</text>
</comment>
<keyword evidence="4" id="KW-0575">Peroxidase</keyword>
<dbReference type="GO" id="GO:0034599">
    <property type="term" value="P:cellular response to oxidative stress"/>
    <property type="evidence" value="ECO:0007669"/>
    <property type="project" value="TreeGrafter"/>
</dbReference>
<comment type="similarity">
    <text evidence="10">Belongs to the peroxiredoxin family. BCP/PrxQ subfamily.</text>
</comment>
<dbReference type="Pfam" id="PF00578">
    <property type="entry name" value="AhpC-TSA"/>
    <property type="match status" value="1"/>
</dbReference>
<keyword evidence="5" id="KW-0049">Antioxidant</keyword>
<accession>A0A1N7L589</accession>
<dbReference type="InterPro" id="IPR013766">
    <property type="entry name" value="Thioredoxin_domain"/>
</dbReference>
<dbReference type="EMBL" id="FTOM01000002">
    <property type="protein sequence ID" value="SIS69022.1"/>
    <property type="molecule type" value="Genomic_DNA"/>
</dbReference>
<keyword evidence="6" id="KW-0560">Oxidoreductase</keyword>
<evidence type="ECO:0000256" key="9">
    <source>
        <dbReference type="ARBA" id="ARBA00032824"/>
    </source>
</evidence>
<keyword evidence="16" id="KW-1185">Reference proteome</keyword>
<dbReference type="GO" id="GO:0045454">
    <property type="term" value="P:cell redox homeostasis"/>
    <property type="evidence" value="ECO:0007669"/>
    <property type="project" value="TreeGrafter"/>
</dbReference>
<dbReference type="PROSITE" id="PS51352">
    <property type="entry name" value="THIOREDOXIN_2"/>
    <property type="match status" value="1"/>
</dbReference>
<name>A0A1N7L589_9RHOB</name>
<feature type="active site" description="Cysteine sulfenic acid (-SOH) intermediate; for peroxidase activity" evidence="13">
    <location>
        <position position="45"/>
    </location>
</feature>
<evidence type="ECO:0000256" key="7">
    <source>
        <dbReference type="ARBA" id="ARBA00023157"/>
    </source>
</evidence>
<organism evidence="15 16">
    <name type="scientific">Phaeovulum vinaykumarii</name>
    <dbReference type="NCBI Taxonomy" id="407234"/>
    <lineage>
        <taxon>Bacteria</taxon>
        <taxon>Pseudomonadati</taxon>
        <taxon>Pseudomonadota</taxon>
        <taxon>Alphaproteobacteria</taxon>
        <taxon>Rhodobacterales</taxon>
        <taxon>Paracoccaceae</taxon>
        <taxon>Phaeovulum</taxon>
    </lineage>
</organism>
<evidence type="ECO:0000256" key="5">
    <source>
        <dbReference type="ARBA" id="ARBA00022862"/>
    </source>
</evidence>
<sequence length="154" mass="16769">MPEIGETAPDFTLPVTGGDDTLSLASLSGRKVVLYFYPRDDTPGCTTEALDFTRLAAEFDAAGTTVLGISRDTLDKHEKFCAKHGLGIPLLSDAEGDTCERYGVWVEKKMYGRSSMGIERTTFLIGADGRIAQIWRKVKVKGHAEEVLAAARDL</sequence>
<dbReference type="PANTHER" id="PTHR42801">
    <property type="entry name" value="THIOREDOXIN-DEPENDENT PEROXIDE REDUCTASE"/>
    <property type="match status" value="1"/>
</dbReference>
<dbReference type="AlphaFoldDB" id="A0A1N7L589"/>
<dbReference type="Proteomes" id="UP000186098">
    <property type="component" value="Unassembled WGS sequence"/>
</dbReference>
<dbReference type="PIRSF" id="PIRSF000239">
    <property type="entry name" value="AHPC"/>
    <property type="match status" value="1"/>
</dbReference>
<evidence type="ECO:0000256" key="1">
    <source>
        <dbReference type="ARBA" id="ARBA00003330"/>
    </source>
</evidence>
<dbReference type="OrthoDB" id="9812811at2"/>
<evidence type="ECO:0000256" key="2">
    <source>
        <dbReference type="ARBA" id="ARBA00011245"/>
    </source>
</evidence>
<evidence type="ECO:0000259" key="14">
    <source>
        <dbReference type="PROSITE" id="PS51352"/>
    </source>
</evidence>
<comment type="function">
    <text evidence="1">Thiol-specific peroxidase that catalyzes the reduction of hydrogen peroxide and organic hydroperoxides to water and alcohols, respectively. Plays a role in cell protection against oxidative stress by detoxifying peroxides and as sensor of hydrogen peroxide-mediated signaling events.</text>
</comment>
<dbReference type="GO" id="GO:0008379">
    <property type="term" value="F:thioredoxin peroxidase activity"/>
    <property type="evidence" value="ECO:0007669"/>
    <property type="project" value="TreeGrafter"/>
</dbReference>
<evidence type="ECO:0000313" key="16">
    <source>
        <dbReference type="Proteomes" id="UP000186098"/>
    </source>
</evidence>
<dbReference type="PANTHER" id="PTHR42801:SF4">
    <property type="entry name" value="AHPC_TSA FAMILY PROTEIN"/>
    <property type="match status" value="1"/>
</dbReference>
<evidence type="ECO:0000256" key="12">
    <source>
        <dbReference type="ARBA" id="ARBA00049091"/>
    </source>
</evidence>
<keyword evidence="7" id="KW-1015">Disulfide bond</keyword>
<dbReference type="STRING" id="407234.SAMN05421795_102577"/>
<dbReference type="EC" id="1.11.1.24" evidence="3"/>
<evidence type="ECO:0000256" key="13">
    <source>
        <dbReference type="PIRSR" id="PIRSR000239-1"/>
    </source>
</evidence>
<comment type="catalytic activity">
    <reaction evidence="12">
        <text>a hydroperoxide + [thioredoxin]-dithiol = an alcohol + [thioredoxin]-disulfide + H2O</text>
        <dbReference type="Rhea" id="RHEA:62620"/>
        <dbReference type="Rhea" id="RHEA-COMP:10698"/>
        <dbReference type="Rhea" id="RHEA-COMP:10700"/>
        <dbReference type="ChEBI" id="CHEBI:15377"/>
        <dbReference type="ChEBI" id="CHEBI:29950"/>
        <dbReference type="ChEBI" id="CHEBI:30879"/>
        <dbReference type="ChEBI" id="CHEBI:35924"/>
        <dbReference type="ChEBI" id="CHEBI:50058"/>
        <dbReference type="EC" id="1.11.1.24"/>
    </reaction>
</comment>
<evidence type="ECO:0000256" key="3">
    <source>
        <dbReference type="ARBA" id="ARBA00013017"/>
    </source>
</evidence>
<feature type="domain" description="Thioredoxin" evidence="14">
    <location>
        <begin position="2"/>
        <end position="154"/>
    </location>
</feature>
<dbReference type="InterPro" id="IPR036249">
    <property type="entry name" value="Thioredoxin-like_sf"/>
</dbReference>
<dbReference type="SUPFAM" id="SSF52833">
    <property type="entry name" value="Thioredoxin-like"/>
    <property type="match status" value="1"/>
</dbReference>
<dbReference type="Gene3D" id="3.40.30.10">
    <property type="entry name" value="Glutaredoxin"/>
    <property type="match status" value="1"/>
</dbReference>
<dbReference type="RefSeq" id="WP_076364441.1">
    <property type="nucleotide sequence ID" value="NZ_FTOM01000002.1"/>
</dbReference>
<dbReference type="InterPro" id="IPR000866">
    <property type="entry name" value="AhpC/TSA"/>
</dbReference>
<dbReference type="GO" id="GO:0005737">
    <property type="term" value="C:cytoplasm"/>
    <property type="evidence" value="ECO:0007669"/>
    <property type="project" value="TreeGrafter"/>
</dbReference>
<reference evidence="16" key="1">
    <citation type="submission" date="2017-01" db="EMBL/GenBank/DDBJ databases">
        <authorList>
            <person name="Varghese N."/>
            <person name="Submissions S."/>
        </authorList>
    </citation>
    <scope>NUCLEOTIDE SEQUENCE [LARGE SCALE GENOMIC DNA]</scope>
    <source>
        <strain evidence="16">DSM 18714</strain>
    </source>
</reference>
<evidence type="ECO:0000256" key="8">
    <source>
        <dbReference type="ARBA" id="ARBA00023284"/>
    </source>
</evidence>
<keyword evidence="8" id="KW-0676">Redox-active center</keyword>
<evidence type="ECO:0000256" key="6">
    <source>
        <dbReference type="ARBA" id="ARBA00023002"/>
    </source>
</evidence>
<evidence type="ECO:0000256" key="11">
    <source>
        <dbReference type="ARBA" id="ARBA00042639"/>
    </source>
</evidence>
<gene>
    <name evidence="15" type="ORF">SAMN05421795_102577</name>
</gene>
<protein>
    <recommendedName>
        <fullName evidence="3">thioredoxin-dependent peroxiredoxin</fullName>
        <ecNumber evidence="3">1.11.1.24</ecNumber>
    </recommendedName>
    <alternativeName>
        <fullName evidence="9">Thioredoxin peroxidase</fullName>
    </alternativeName>
    <alternativeName>
        <fullName evidence="11">Thioredoxin-dependent peroxiredoxin Bcp</fullName>
    </alternativeName>
</protein>